<dbReference type="GO" id="GO:0005771">
    <property type="term" value="C:multivesicular body"/>
    <property type="evidence" value="ECO:0007669"/>
    <property type="project" value="TreeGrafter"/>
</dbReference>
<dbReference type="InterPro" id="IPR005024">
    <property type="entry name" value="Snf7_fam"/>
</dbReference>
<dbReference type="GO" id="GO:0000815">
    <property type="term" value="C:ESCRT III complex"/>
    <property type="evidence" value="ECO:0007669"/>
    <property type="project" value="TreeGrafter"/>
</dbReference>
<comment type="caution">
    <text evidence="2">The sequence shown here is derived from an EMBL/GenBank/DDBJ whole genome shotgun (WGS) entry which is preliminary data.</text>
</comment>
<protein>
    <submittedName>
        <fullName evidence="2">Uncharacterized protein</fullName>
    </submittedName>
</protein>
<dbReference type="Pfam" id="PF03357">
    <property type="entry name" value="Snf7"/>
    <property type="match status" value="1"/>
</dbReference>
<organism evidence="2 3">
    <name type="scientific">Brassica carinata</name>
    <name type="common">Ethiopian mustard</name>
    <name type="synonym">Abyssinian cabbage</name>
    <dbReference type="NCBI Taxonomy" id="52824"/>
    <lineage>
        <taxon>Eukaryota</taxon>
        <taxon>Viridiplantae</taxon>
        <taxon>Streptophyta</taxon>
        <taxon>Embryophyta</taxon>
        <taxon>Tracheophyta</taxon>
        <taxon>Spermatophyta</taxon>
        <taxon>Magnoliopsida</taxon>
        <taxon>eudicotyledons</taxon>
        <taxon>Gunneridae</taxon>
        <taxon>Pentapetalae</taxon>
        <taxon>rosids</taxon>
        <taxon>malvids</taxon>
        <taxon>Brassicales</taxon>
        <taxon>Brassicaceae</taxon>
        <taxon>Brassiceae</taxon>
        <taxon>Brassica</taxon>
    </lineage>
</organism>
<feature type="coiled-coil region" evidence="1">
    <location>
        <begin position="123"/>
        <end position="172"/>
    </location>
</feature>
<sequence length="267" mass="31203">MFTCLFPKRKQKETKTLQTLEKLNETLGMLEKKESLLRKRAAEEVERAKEFTCAKNKRAAMMCLKRKRVYEQQVEQLGNYQLRIHDQMIMIEGAKITTETVDALRIGASAMKAMQKATNIEDVDKTMNEINDQTDNMRQIQDSLSAPFGSDFNEDELEAEFEELESAELEEELPKPVRHVQNLPARPATQKKQTAYEDELVFLHSFHRRSTNLISMIKTYDQNNDQNRIMLPLVNNSSKNMMTKYMREMRFLVVVLPQLFGQRKSKQ</sequence>
<dbReference type="GO" id="GO:0009898">
    <property type="term" value="C:cytoplasmic side of plasma membrane"/>
    <property type="evidence" value="ECO:0007669"/>
    <property type="project" value="TreeGrafter"/>
</dbReference>
<dbReference type="Gene3D" id="6.10.250.1710">
    <property type="match status" value="1"/>
</dbReference>
<dbReference type="AlphaFoldDB" id="A0A8X7WHL1"/>
<proteinExistence type="predicted"/>
<keyword evidence="1" id="KW-0175">Coiled coil</keyword>
<dbReference type="GO" id="GO:0006900">
    <property type="term" value="P:vesicle budding from membrane"/>
    <property type="evidence" value="ECO:0007669"/>
    <property type="project" value="TreeGrafter"/>
</dbReference>
<reference evidence="2 3" key="1">
    <citation type="submission" date="2020-02" db="EMBL/GenBank/DDBJ databases">
        <authorList>
            <person name="Ma Q."/>
            <person name="Huang Y."/>
            <person name="Song X."/>
            <person name="Pei D."/>
        </authorList>
    </citation>
    <scope>NUCLEOTIDE SEQUENCE [LARGE SCALE GENOMIC DNA]</scope>
    <source>
        <strain evidence="2">Sxm20200214</strain>
        <tissue evidence="2">Leaf</tissue>
    </source>
</reference>
<dbReference type="PANTHER" id="PTHR22761">
    <property type="entry name" value="CHARGED MULTIVESICULAR BODY PROTEIN"/>
    <property type="match status" value="1"/>
</dbReference>
<dbReference type="Proteomes" id="UP000886595">
    <property type="component" value="Unassembled WGS sequence"/>
</dbReference>
<dbReference type="PANTHER" id="PTHR22761:SF68">
    <property type="entry name" value="BNAA07G00950D PROTEIN"/>
    <property type="match status" value="1"/>
</dbReference>
<keyword evidence="3" id="KW-1185">Reference proteome</keyword>
<dbReference type="EMBL" id="JAAMPC010000001">
    <property type="protein sequence ID" value="KAG2329477.1"/>
    <property type="molecule type" value="Genomic_DNA"/>
</dbReference>
<gene>
    <name evidence="2" type="ORF">Bca52824_000657</name>
</gene>
<name>A0A8X7WHL1_BRACI</name>
<dbReference type="GO" id="GO:0032511">
    <property type="term" value="P:late endosome to vacuole transport via multivesicular body sorting pathway"/>
    <property type="evidence" value="ECO:0007669"/>
    <property type="project" value="TreeGrafter"/>
</dbReference>
<evidence type="ECO:0000256" key="1">
    <source>
        <dbReference type="SAM" id="Coils"/>
    </source>
</evidence>
<dbReference type="OrthoDB" id="5592979at2759"/>
<evidence type="ECO:0000313" key="2">
    <source>
        <dbReference type="EMBL" id="KAG2329477.1"/>
    </source>
</evidence>
<accession>A0A8X7WHL1</accession>
<evidence type="ECO:0000313" key="3">
    <source>
        <dbReference type="Proteomes" id="UP000886595"/>
    </source>
</evidence>
<dbReference type="Gene3D" id="1.10.287.1060">
    <property type="entry name" value="ESAT-6-like"/>
    <property type="match status" value="1"/>
</dbReference>